<evidence type="ECO:0000256" key="2">
    <source>
        <dbReference type="ARBA" id="ARBA00022527"/>
    </source>
</evidence>
<evidence type="ECO:0000313" key="10">
    <source>
        <dbReference type="EMBL" id="UXE58418.1"/>
    </source>
</evidence>
<evidence type="ECO:0000256" key="7">
    <source>
        <dbReference type="ARBA" id="ARBA00047899"/>
    </source>
</evidence>
<proteinExistence type="predicted"/>
<dbReference type="PANTHER" id="PTHR24363:SF0">
    <property type="entry name" value="SERINE_THREONINE KINASE LIKE DOMAIN CONTAINING 1"/>
    <property type="match status" value="1"/>
</dbReference>
<dbReference type="SUPFAM" id="SSF56112">
    <property type="entry name" value="Protein kinase-like (PK-like)"/>
    <property type="match status" value="1"/>
</dbReference>
<dbReference type="Pfam" id="PF00069">
    <property type="entry name" value="Pkinase"/>
    <property type="match status" value="1"/>
</dbReference>
<dbReference type="EC" id="2.7.11.1" evidence="1"/>
<evidence type="ECO:0000256" key="5">
    <source>
        <dbReference type="ARBA" id="ARBA00022777"/>
    </source>
</evidence>
<keyword evidence="3" id="KW-0808">Transferase</keyword>
<dbReference type="InterPro" id="IPR000719">
    <property type="entry name" value="Prot_kinase_dom"/>
</dbReference>
<dbReference type="PANTHER" id="PTHR24363">
    <property type="entry name" value="SERINE/THREONINE PROTEIN KINASE"/>
    <property type="match status" value="1"/>
</dbReference>
<sequence>MAYFIPEDQRQYLVQKYIEGENRQQELNSLGVFNEAKIRALLADLLPVLGFIHQRGVIHRDIKPENIIRRKQDNKLVLVDFGAAKAITPANRSVTGTVIGSAAAILNLRYSKGFRF</sequence>
<dbReference type="Proteomes" id="UP001065613">
    <property type="component" value="Chromosome"/>
</dbReference>
<evidence type="ECO:0000256" key="1">
    <source>
        <dbReference type="ARBA" id="ARBA00012513"/>
    </source>
</evidence>
<keyword evidence="6" id="KW-0067">ATP-binding</keyword>
<dbReference type="AlphaFoldDB" id="A0A977KRR1"/>
<comment type="catalytic activity">
    <reaction evidence="7">
        <text>L-threonyl-[protein] + ATP = O-phospho-L-threonyl-[protein] + ADP + H(+)</text>
        <dbReference type="Rhea" id="RHEA:46608"/>
        <dbReference type="Rhea" id="RHEA-COMP:11060"/>
        <dbReference type="Rhea" id="RHEA-COMP:11605"/>
        <dbReference type="ChEBI" id="CHEBI:15378"/>
        <dbReference type="ChEBI" id="CHEBI:30013"/>
        <dbReference type="ChEBI" id="CHEBI:30616"/>
        <dbReference type="ChEBI" id="CHEBI:61977"/>
        <dbReference type="ChEBI" id="CHEBI:456216"/>
        <dbReference type="EC" id="2.7.11.1"/>
    </reaction>
</comment>
<keyword evidence="4" id="KW-0547">Nucleotide-binding</keyword>
<dbReference type="GO" id="GO:0004674">
    <property type="term" value="F:protein serine/threonine kinase activity"/>
    <property type="evidence" value="ECO:0007669"/>
    <property type="project" value="UniProtKB-KW"/>
</dbReference>
<evidence type="ECO:0000256" key="6">
    <source>
        <dbReference type="ARBA" id="ARBA00022840"/>
    </source>
</evidence>
<dbReference type="KEGG" id="wna:KA717_20275"/>
<dbReference type="PROSITE" id="PS50011">
    <property type="entry name" value="PROTEIN_KINASE_DOM"/>
    <property type="match status" value="1"/>
</dbReference>
<comment type="catalytic activity">
    <reaction evidence="8">
        <text>L-seryl-[protein] + ATP = O-phospho-L-seryl-[protein] + ADP + H(+)</text>
        <dbReference type="Rhea" id="RHEA:17989"/>
        <dbReference type="Rhea" id="RHEA-COMP:9863"/>
        <dbReference type="Rhea" id="RHEA-COMP:11604"/>
        <dbReference type="ChEBI" id="CHEBI:15378"/>
        <dbReference type="ChEBI" id="CHEBI:29999"/>
        <dbReference type="ChEBI" id="CHEBI:30616"/>
        <dbReference type="ChEBI" id="CHEBI:83421"/>
        <dbReference type="ChEBI" id="CHEBI:456216"/>
        <dbReference type="EC" id="2.7.11.1"/>
    </reaction>
</comment>
<evidence type="ECO:0000256" key="4">
    <source>
        <dbReference type="ARBA" id="ARBA00022741"/>
    </source>
</evidence>
<evidence type="ECO:0000256" key="8">
    <source>
        <dbReference type="ARBA" id="ARBA00048679"/>
    </source>
</evidence>
<keyword evidence="5" id="KW-0418">Kinase</keyword>
<feature type="domain" description="Protein kinase" evidence="9">
    <location>
        <begin position="1"/>
        <end position="116"/>
    </location>
</feature>
<evidence type="ECO:0000256" key="3">
    <source>
        <dbReference type="ARBA" id="ARBA00022679"/>
    </source>
</evidence>
<dbReference type="EMBL" id="CP073041">
    <property type="protein sequence ID" value="UXE58418.1"/>
    <property type="molecule type" value="Genomic_DNA"/>
</dbReference>
<reference evidence="10" key="1">
    <citation type="submission" date="2021-04" db="EMBL/GenBank/DDBJ databases">
        <title>Genome sequence of Woronichinia naegeliana from Washington state freshwater lake bloom.</title>
        <authorList>
            <person name="Dreher T.W."/>
        </authorList>
    </citation>
    <scope>NUCLEOTIDE SEQUENCE</scope>
    <source>
        <strain evidence="10">WA131</strain>
    </source>
</reference>
<accession>A0A977KRR1</accession>
<gene>
    <name evidence="10" type="ORF">KA717_20275</name>
</gene>
<dbReference type="Gene3D" id="1.10.510.10">
    <property type="entry name" value="Transferase(Phosphotransferase) domain 1"/>
    <property type="match status" value="1"/>
</dbReference>
<protein>
    <recommendedName>
        <fullName evidence="1">non-specific serine/threonine protein kinase</fullName>
        <ecNumber evidence="1">2.7.11.1</ecNumber>
    </recommendedName>
</protein>
<dbReference type="GO" id="GO:0005524">
    <property type="term" value="F:ATP binding"/>
    <property type="evidence" value="ECO:0007669"/>
    <property type="project" value="UniProtKB-KW"/>
</dbReference>
<dbReference type="InterPro" id="IPR011009">
    <property type="entry name" value="Kinase-like_dom_sf"/>
</dbReference>
<evidence type="ECO:0000259" key="9">
    <source>
        <dbReference type="PROSITE" id="PS50011"/>
    </source>
</evidence>
<name>A0A977KRR1_9CYAN</name>
<keyword evidence="2" id="KW-0723">Serine/threonine-protein kinase</keyword>
<organism evidence="10">
    <name type="scientific">Woronichinia naegeliana WA131</name>
    <dbReference type="NCBI Taxonomy" id="2824559"/>
    <lineage>
        <taxon>Bacteria</taxon>
        <taxon>Bacillati</taxon>
        <taxon>Cyanobacteriota</taxon>
        <taxon>Cyanophyceae</taxon>
        <taxon>Synechococcales</taxon>
        <taxon>Coelosphaeriaceae</taxon>
        <taxon>Woronichinia</taxon>
    </lineage>
</organism>